<dbReference type="RefSeq" id="WP_205008926.1">
    <property type="nucleotide sequence ID" value="NZ_JAFBEH010000004.1"/>
</dbReference>
<accession>A0ABS2PPV1</accession>
<proteinExistence type="predicted"/>
<keyword evidence="3" id="KW-1185">Reference proteome</keyword>
<feature type="domain" description="Bacterial mobilisation" evidence="1">
    <location>
        <begin position="62"/>
        <end position="105"/>
    </location>
</feature>
<reference evidence="2 3" key="1">
    <citation type="submission" date="2021-01" db="EMBL/GenBank/DDBJ databases">
        <title>Genomic Encyclopedia of Type Strains, Phase IV (KMG-IV): sequencing the most valuable type-strain genomes for metagenomic binning, comparative biology and taxonomic classification.</title>
        <authorList>
            <person name="Goeker M."/>
        </authorList>
    </citation>
    <scope>NUCLEOTIDE SEQUENCE [LARGE SCALE GENOMIC DNA]</scope>
    <source>
        <strain evidence="2 3">DSM 27382</strain>
    </source>
</reference>
<dbReference type="Proteomes" id="UP000697472">
    <property type="component" value="Unassembled WGS sequence"/>
</dbReference>
<evidence type="ECO:0000259" key="1">
    <source>
        <dbReference type="Pfam" id="PF05713"/>
    </source>
</evidence>
<protein>
    <recommendedName>
        <fullName evidence="1">Bacterial mobilisation domain-containing protein</fullName>
    </recommendedName>
</protein>
<name>A0ABS2PPV1_9STRE</name>
<evidence type="ECO:0000313" key="2">
    <source>
        <dbReference type="EMBL" id="MBM7642062.1"/>
    </source>
</evidence>
<organism evidence="2 3">
    <name type="scientific">Streptococcus loxodontisalivarius</name>
    <dbReference type="NCBI Taxonomy" id="1349415"/>
    <lineage>
        <taxon>Bacteria</taxon>
        <taxon>Bacillati</taxon>
        <taxon>Bacillota</taxon>
        <taxon>Bacilli</taxon>
        <taxon>Lactobacillales</taxon>
        <taxon>Streptococcaceae</taxon>
        <taxon>Streptococcus</taxon>
    </lineage>
</organism>
<dbReference type="EMBL" id="JAFBEH010000004">
    <property type="protein sequence ID" value="MBM7642062.1"/>
    <property type="molecule type" value="Genomic_DNA"/>
</dbReference>
<evidence type="ECO:0000313" key="3">
    <source>
        <dbReference type="Proteomes" id="UP000697472"/>
    </source>
</evidence>
<sequence>MAYRYRNHLKKVFLSDEELNTLNRLIAKSGCSTFSDYARLVLLNPTEKFITIQDNSFSDLVMQLKRIGNNINQIAHHVNQSHLISKDDVDRLHEAVKELITEVEKQYTLKLEKLRSYYGHH</sequence>
<gene>
    <name evidence="2" type="ORF">JOC28_000354</name>
</gene>
<dbReference type="InterPro" id="IPR008687">
    <property type="entry name" value="MobC"/>
</dbReference>
<comment type="caution">
    <text evidence="2">The sequence shown here is derived from an EMBL/GenBank/DDBJ whole genome shotgun (WGS) entry which is preliminary data.</text>
</comment>
<dbReference type="Pfam" id="PF05713">
    <property type="entry name" value="MobC"/>
    <property type="match status" value="1"/>
</dbReference>